<evidence type="ECO:0000256" key="3">
    <source>
        <dbReference type="ARBA" id="ARBA00022552"/>
    </source>
</evidence>
<gene>
    <name evidence="10" type="ORF">NKR23_g7390</name>
</gene>
<comment type="function">
    <text evidence="7">Involved in rRNA-processing at A0, A1 and A2 sites and negatively regulates telomerase.</text>
</comment>
<name>A0AA38RAF3_9PEZI</name>
<feature type="compositionally biased region" description="Acidic residues" evidence="8">
    <location>
        <begin position="254"/>
        <end position="263"/>
    </location>
</feature>
<evidence type="ECO:0000256" key="8">
    <source>
        <dbReference type="SAM" id="MobiDB-lite"/>
    </source>
</evidence>
<comment type="caution">
    <text evidence="10">The sequence shown here is derived from an EMBL/GenBank/DDBJ whole genome shotgun (WGS) entry which is preliminary data.</text>
</comment>
<dbReference type="PANTHER" id="PTHR23149">
    <property type="entry name" value="G PATCH DOMAIN CONTAINING PROTEIN"/>
    <property type="match status" value="1"/>
</dbReference>
<evidence type="ECO:0000256" key="7">
    <source>
        <dbReference type="ARBA" id="ARBA00043878"/>
    </source>
</evidence>
<dbReference type="AlphaFoldDB" id="A0AA38RAF3"/>
<feature type="compositionally biased region" description="Basic residues" evidence="8">
    <location>
        <begin position="225"/>
        <end position="235"/>
    </location>
</feature>
<evidence type="ECO:0000256" key="5">
    <source>
        <dbReference type="ARBA" id="ARBA00038007"/>
    </source>
</evidence>
<evidence type="ECO:0000256" key="2">
    <source>
        <dbReference type="ARBA" id="ARBA00022517"/>
    </source>
</evidence>
<dbReference type="EMBL" id="JANBVO010000023">
    <property type="protein sequence ID" value="KAJ9142163.1"/>
    <property type="molecule type" value="Genomic_DNA"/>
</dbReference>
<feature type="compositionally biased region" description="Basic and acidic residues" evidence="8">
    <location>
        <begin position="286"/>
        <end position="301"/>
    </location>
</feature>
<keyword evidence="11" id="KW-1185">Reference proteome</keyword>
<dbReference type="PROSITE" id="PS50174">
    <property type="entry name" value="G_PATCH"/>
    <property type="match status" value="1"/>
</dbReference>
<feature type="compositionally biased region" description="Polar residues" evidence="8">
    <location>
        <begin position="311"/>
        <end position="321"/>
    </location>
</feature>
<dbReference type="InterPro" id="IPR050656">
    <property type="entry name" value="PINX1"/>
</dbReference>
<evidence type="ECO:0000256" key="6">
    <source>
        <dbReference type="ARBA" id="ARBA00041961"/>
    </source>
</evidence>
<feature type="compositionally biased region" description="Polar residues" evidence="8">
    <location>
        <begin position="15"/>
        <end position="25"/>
    </location>
</feature>
<feature type="compositionally biased region" description="Basic residues" evidence="8">
    <location>
        <begin position="173"/>
        <end position="184"/>
    </location>
</feature>
<accession>A0AA38RAF3</accession>
<dbReference type="GO" id="GO:0006364">
    <property type="term" value="P:rRNA processing"/>
    <property type="evidence" value="ECO:0007669"/>
    <property type="project" value="UniProtKB-KW"/>
</dbReference>
<dbReference type="InterPro" id="IPR000467">
    <property type="entry name" value="G_patch_dom"/>
</dbReference>
<feature type="region of interest" description="Disordered" evidence="8">
    <location>
        <begin position="1"/>
        <end position="25"/>
    </location>
</feature>
<evidence type="ECO:0000313" key="10">
    <source>
        <dbReference type="EMBL" id="KAJ9142163.1"/>
    </source>
</evidence>
<evidence type="ECO:0000313" key="11">
    <source>
        <dbReference type="Proteomes" id="UP001174694"/>
    </source>
</evidence>
<reference evidence="10" key="1">
    <citation type="submission" date="2022-07" db="EMBL/GenBank/DDBJ databases">
        <title>Fungi with potential for degradation of polypropylene.</title>
        <authorList>
            <person name="Gostincar C."/>
        </authorList>
    </citation>
    <scope>NUCLEOTIDE SEQUENCE</scope>
    <source>
        <strain evidence="10">EXF-13308</strain>
    </source>
</reference>
<dbReference type="GO" id="GO:0005730">
    <property type="term" value="C:nucleolus"/>
    <property type="evidence" value="ECO:0007669"/>
    <property type="project" value="UniProtKB-SubCell"/>
</dbReference>
<evidence type="ECO:0000256" key="1">
    <source>
        <dbReference type="ARBA" id="ARBA00004604"/>
    </source>
</evidence>
<keyword evidence="3" id="KW-0698">rRNA processing</keyword>
<feature type="compositionally biased region" description="Low complexity" evidence="8">
    <location>
        <begin position="322"/>
        <end position="342"/>
    </location>
</feature>
<sequence>MGLAGAKTRRKISKDPNNTKWSRNTDSFGHKILRSHGWEPGNFLGAKDAAHAEFLTAASATHIRTVLKDDNLGLGAKRNQGDECTGLDAFQQLLGRLNGKSEDVLEAEQKARSDVKMNLYINRKFGMIRFVRGGFLVGDQVQELRAKTEEAKIKTETVEASGVGEDIESVAVRSKRDKKSKKRKAEQDPSIDSDNDAEGERKKSRKRKAVDADDGAGSEVFGIKERKKDKKRRKEKEKEKVDDGSANVSSQDMAAEEETEGADSSEQRKQKKSKKSKKDKAKKSRKGDEASKDADLNEEFSKKKKRRKTADGQSATTDTQIPSSTSTGLSTPTGSGYSTPISDVPSRHLARKRFIAQKRLAVMDPAALNQIFMIKA</sequence>
<proteinExistence type="inferred from homology"/>
<comment type="similarity">
    <text evidence="5">Belongs to the PINX1 family.</text>
</comment>
<feature type="region of interest" description="Disordered" evidence="8">
    <location>
        <begin position="169"/>
        <end position="347"/>
    </location>
</feature>
<organism evidence="10 11">
    <name type="scientific">Pleurostoma richardsiae</name>
    <dbReference type="NCBI Taxonomy" id="41990"/>
    <lineage>
        <taxon>Eukaryota</taxon>
        <taxon>Fungi</taxon>
        <taxon>Dikarya</taxon>
        <taxon>Ascomycota</taxon>
        <taxon>Pezizomycotina</taxon>
        <taxon>Sordariomycetes</taxon>
        <taxon>Sordariomycetidae</taxon>
        <taxon>Calosphaeriales</taxon>
        <taxon>Pleurostomataceae</taxon>
        <taxon>Pleurostoma</taxon>
    </lineage>
</organism>
<dbReference type="Proteomes" id="UP001174694">
    <property type="component" value="Unassembled WGS sequence"/>
</dbReference>
<feature type="compositionally biased region" description="Basic residues" evidence="8">
    <location>
        <begin position="269"/>
        <end position="285"/>
    </location>
</feature>
<evidence type="ECO:0000259" key="9">
    <source>
        <dbReference type="PROSITE" id="PS50174"/>
    </source>
</evidence>
<evidence type="ECO:0000256" key="4">
    <source>
        <dbReference type="ARBA" id="ARBA00023242"/>
    </source>
</evidence>
<protein>
    <recommendedName>
        <fullName evidence="6">PinX1-related protein 1</fullName>
    </recommendedName>
</protein>
<keyword evidence="2" id="KW-0690">Ribosome biogenesis</keyword>
<comment type="subcellular location">
    <subcellularLocation>
        <location evidence="1">Nucleus</location>
        <location evidence="1">Nucleolus</location>
    </subcellularLocation>
</comment>
<feature type="domain" description="G-patch" evidence="9">
    <location>
        <begin position="25"/>
        <end position="79"/>
    </location>
</feature>
<dbReference type="GO" id="GO:0003676">
    <property type="term" value="F:nucleic acid binding"/>
    <property type="evidence" value="ECO:0007669"/>
    <property type="project" value="InterPro"/>
</dbReference>
<keyword evidence="4" id="KW-0539">Nucleus</keyword>
<dbReference type="PANTHER" id="PTHR23149:SF31">
    <property type="entry name" value="PROTEIN PXR1"/>
    <property type="match status" value="1"/>
</dbReference>